<keyword evidence="2 7" id="KW-0812">Transmembrane</keyword>
<evidence type="ECO:0000256" key="2">
    <source>
        <dbReference type="ARBA" id="ARBA00022692"/>
    </source>
</evidence>
<feature type="compositionally biased region" description="Basic and acidic residues" evidence="8">
    <location>
        <begin position="25"/>
        <end position="41"/>
    </location>
</feature>
<dbReference type="EC" id="4.2.2.29" evidence="7"/>
<accession>A0A7Y0LY93</accession>
<dbReference type="Gene3D" id="3.30.160.60">
    <property type="entry name" value="Classic Zinc Finger"/>
    <property type="match status" value="1"/>
</dbReference>
<dbReference type="GO" id="GO:0005886">
    <property type="term" value="C:plasma membrane"/>
    <property type="evidence" value="ECO:0007669"/>
    <property type="project" value="UniProtKB-SubCell"/>
</dbReference>
<organism evidence="9 10">
    <name type="scientific">Cellulomonas fimi</name>
    <dbReference type="NCBI Taxonomy" id="1708"/>
    <lineage>
        <taxon>Bacteria</taxon>
        <taxon>Bacillati</taxon>
        <taxon>Actinomycetota</taxon>
        <taxon>Actinomycetes</taxon>
        <taxon>Micrococcales</taxon>
        <taxon>Cellulomonadaceae</taxon>
        <taxon>Cellulomonas</taxon>
    </lineage>
</organism>
<dbReference type="NCBIfam" id="TIGR00247">
    <property type="entry name" value="endolytic transglycosylase MltG"/>
    <property type="match status" value="1"/>
</dbReference>
<dbReference type="AlphaFoldDB" id="A0A7Y0LY93"/>
<keyword evidence="4 7" id="KW-0472">Membrane</keyword>
<name>A0A7Y0LY93_CELFI</name>
<keyword evidence="10" id="KW-1185">Reference proteome</keyword>
<proteinExistence type="inferred from homology"/>
<reference evidence="9 10" key="1">
    <citation type="submission" date="2020-04" db="EMBL/GenBank/DDBJ databases">
        <title>Sequencing and Assembly of C. fimi.</title>
        <authorList>
            <person name="Ramsey A.R."/>
        </authorList>
    </citation>
    <scope>NUCLEOTIDE SEQUENCE [LARGE SCALE GENOMIC DNA]</scope>
    <source>
        <strain evidence="9 10">SB</strain>
    </source>
</reference>
<protein>
    <recommendedName>
        <fullName evidence="7">Endolytic murein transglycosylase</fullName>
        <ecNumber evidence="7">4.2.2.29</ecNumber>
    </recommendedName>
    <alternativeName>
        <fullName evidence="7">Peptidoglycan lytic transglycosylase</fullName>
    </alternativeName>
    <alternativeName>
        <fullName evidence="7">Peptidoglycan polymerization terminase</fullName>
    </alternativeName>
</protein>
<dbReference type="InterPro" id="IPR003770">
    <property type="entry name" value="MLTG-like"/>
</dbReference>
<comment type="similarity">
    <text evidence="7">Belongs to the transglycosylase MltG family.</text>
</comment>
<feature type="site" description="Important for catalytic activity" evidence="7">
    <location>
        <position position="273"/>
    </location>
</feature>
<dbReference type="HAMAP" id="MF_02065">
    <property type="entry name" value="MltG"/>
    <property type="match status" value="1"/>
</dbReference>
<evidence type="ECO:0000256" key="5">
    <source>
        <dbReference type="ARBA" id="ARBA00023239"/>
    </source>
</evidence>
<evidence type="ECO:0000313" key="9">
    <source>
        <dbReference type="EMBL" id="NMR20154.1"/>
    </source>
</evidence>
<keyword evidence="5 7" id="KW-0456">Lyase</keyword>
<feature type="region of interest" description="Disordered" evidence="8">
    <location>
        <begin position="1"/>
        <end position="47"/>
    </location>
</feature>
<dbReference type="Gene3D" id="3.30.1490.480">
    <property type="entry name" value="Endolytic murein transglycosylase"/>
    <property type="match status" value="1"/>
</dbReference>
<dbReference type="EMBL" id="JABCJJ010000009">
    <property type="protein sequence ID" value="NMR20154.1"/>
    <property type="molecule type" value="Genomic_DNA"/>
</dbReference>
<dbReference type="CDD" id="cd08010">
    <property type="entry name" value="MltG_like"/>
    <property type="match status" value="1"/>
</dbReference>
<dbReference type="GO" id="GO:0009252">
    <property type="term" value="P:peptidoglycan biosynthetic process"/>
    <property type="evidence" value="ECO:0007669"/>
    <property type="project" value="UniProtKB-UniRule"/>
</dbReference>
<evidence type="ECO:0000256" key="1">
    <source>
        <dbReference type="ARBA" id="ARBA00022475"/>
    </source>
</evidence>
<comment type="subcellular location">
    <subcellularLocation>
        <location evidence="7">Cell membrane</location>
        <topology evidence="7">Single-pass membrane protein</topology>
    </subcellularLocation>
</comment>
<keyword evidence="3 7" id="KW-1133">Transmembrane helix</keyword>
<evidence type="ECO:0000256" key="7">
    <source>
        <dbReference type="HAMAP-Rule" id="MF_02065"/>
    </source>
</evidence>
<evidence type="ECO:0000256" key="4">
    <source>
        <dbReference type="ARBA" id="ARBA00023136"/>
    </source>
</evidence>
<comment type="function">
    <text evidence="7">Functions as a peptidoglycan terminase that cleaves nascent peptidoglycan strands endolytically to terminate their elongation.</text>
</comment>
<dbReference type="GO" id="GO:0008932">
    <property type="term" value="F:lytic endotransglycosylase activity"/>
    <property type="evidence" value="ECO:0007669"/>
    <property type="project" value="UniProtKB-UniRule"/>
</dbReference>
<evidence type="ECO:0000313" key="10">
    <source>
        <dbReference type="Proteomes" id="UP000562124"/>
    </source>
</evidence>
<dbReference type="Pfam" id="PF02618">
    <property type="entry name" value="YceG"/>
    <property type="match status" value="1"/>
</dbReference>
<comment type="catalytic activity">
    <reaction evidence="7">
        <text>a peptidoglycan chain = a peptidoglycan chain with N-acetyl-1,6-anhydromuramyl-[peptide] at the reducing end + a peptidoglycan chain with N-acetylglucosamine at the non-reducing end.</text>
        <dbReference type="EC" id="4.2.2.29"/>
    </reaction>
</comment>
<dbReference type="Proteomes" id="UP000562124">
    <property type="component" value="Unassembled WGS sequence"/>
</dbReference>
<keyword evidence="6 7" id="KW-0961">Cell wall biogenesis/degradation</keyword>
<dbReference type="PANTHER" id="PTHR30518:SF2">
    <property type="entry name" value="ENDOLYTIC MUREIN TRANSGLYCOSYLASE"/>
    <property type="match status" value="1"/>
</dbReference>
<keyword evidence="1 7" id="KW-1003">Cell membrane</keyword>
<dbReference type="GO" id="GO:0071555">
    <property type="term" value="P:cell wall organization"/>
    <property type="evidence" value="ECO:0007669"/>
    <property type="project" value="UniProtKB-KW"/>
</dbReference>
<comment type="caution">
    <text evidence="9">The sequence shown here is derived from an EMBL/GenBank/DDBJ whole genome shotgun (WGS) entry which is preliminary data.</text>
</comment>
<dbReference type="PANTHER" id="PTHR30518">
    <property type="entry name" value="ENDOLYTIC MUREIN TRANSGLYCOSYLASE"/>
    <property type="match status" value="1"/>
</dbReference>
<evidence type="ECO:0000256" key="3">
    <source>
        <dbReference type="ARBA" id="ARBA00022989"/>
    </source>
</evidence>
<sequence>MQWPAVQSGGSTVVSELFPDQTTRAGDHAEPQRTRRRSETKAKKRKQRRRRTIAAVIISLLLLGGAGYVVVGFVSDLPFFGGDSSAQTVTDFPGPGHGSVQVVVNPGDPGAAIGATLVEAGVVASQKAFTAAHTANPNAASIQPGTYELMLEMRASDAVAALLDSTRRVSYKVTVPEGLTANQILERVSSVTTIPVADLQAAAVDPTAGLPAEAGGNMEGWLFPATYQFEPGSTAQTIVAQMIAKTVEVLDNAGVPADARQTVLVKASLVEREGRLPEDRAKIAQAIENRLDREMKLDIDAALAYGLGKPGTGLTNADKETDSPYNLYRVLGLPPTPIASPGESSIQAVMNPTPGDWLFWVTVNLDTGETLFANTLAEHNVNVQQLRKWQAENPG</sequence>
<evidence type="ECO:0000256" key="8">
    <source>
        <dbReference type="SAM" id="MobiDB-lite"/>
    </source>
</evidence>
<feature type="transmembrane region" description="Helical" evidence="7">
    <location>
        <begin position="53"/>
        <end position="74"/>
    </location>
</feature>
<evidence type="ECO:0000256" key="6">
    <source>
        <dbReference type="ARBA" id="ARBA00023316"/>
    </source>
</evidence>
<feature type="compositionally biased region" description="Polar residues" evidence="8">
    <location>
        <begin position="8"/>
        <end position="24"/>
    </location>
</feature>
<gene>
    <name evidence="7 9" type="primary">mltG</name>
    <name evidence="9" type="ORF">HIR71_07975</name>
</gene>